<dbReference type="Pfam" id="PF06209">
    <property type="entry name" value="COBRA1"/>
    <property type="match status" value="1"/>
</dbReference>
<keyword evidence="2" id="KW-1185">Reference proteome</keyword>
<dbReference type="AlphaFoldDB" id="A0A8C8JQW2"/>
<dbReference type="Proteomes" id="UP000694402">
    <property type="component" value="Unassembled WGS sequence"/>
</dbReference>
<name>A0A8C8JQW2_ONCTS</name>
<dbReference type="Ensembl" id="ENSOTST00005105198.2">
    <property type="protein sequence ID" value="ENSOTSP00005097158.2"/>
    <property type="gene ID" value="ENSOTSG00005044540.2"/>
</dbReference>
<dbReference type="PANTHER" id="PTHR13503:SF3">
    <property type="entry name" value="NEGATIVE ELONGATION FACTOR B"/>
    <property type="match status" value="1"/>
</dbReference>
<reference evidence="1" key="1">
    <citation type="submission" date="2025-08" db="UniProtKB">
        <authorList>
            <consortium name="Ensembl"/>
        </authorList>
    </citation>
    <scope>IDENTIFICATION</scope>
</reference>
<evidence type="ECO:0008006" key="3">
    <source>
        <dbReference type="Google" id="ProtNLM"/>
    </source>
</evidence>
<proteinExistence type="predicted"/>
<gene>
    <name evidence="1" type="primary">NELFB</name>
</gene>
<sequence>PRVCHSNVTYFVGGYRRTVYIQIYKEIFNLKSDLYRTQLKMFAGLPELGISNGEDLKETLTNCTEPLKAIDQFQTENGILLPTLQSALPFLDLHGTPRLEFHQSVFDELRDKLMERVATIAEGKDEERYGKLEELLEKSFPLVKMPSIQPVVISFLFIVCAVEVKRQIWQDNQALFGDEVSPLLKQYIVEKEAALFSSDLSILHNFFSPSPKARRQGEVVLKLTQMIGKNVKLYDMVLQFLRTLFLRTRNVHYCTLRAELLMSLHDLDISEICSVDPCHKFTWCLDACIREKFVDAKRARELQGFLDGVKKGQEQVLGDLSMILCDPFACNTLVLSTVRNLQELLSQDALPRDSPDLMLLLRMLSLGQGAWDMIDSQVFKEPRLELEVVTRFLPAMLSVVVDDYTFTVEQKLPSEEKTSLTYPTALPDAFNKYLQENRVACEIGLYYTLHIAKQRNKNALQRLLPALVETHNEMAFGDIFLHLLTGHLTLLSDEFGTEEFCSAVFDGFLLASFSRSVLSWVVQEITANVAFETDGNLTAQL</sequence>
<protein>
    <recommendedName>
        <fullName evidence="3">Negative elongation factor complex member B</fullName>
    </recommendedName>
</protein>
<dbReference type="PANTHER" id="PTHR13503">
    <property type="entry name" value="NEGATIVE ELONGATION FACTOR COMPLEX MEMBER B"/>
    <property type="match status" value="1"/>
</dbReference>
<accession>A0A8C8JQW2</accession>
<dbReference type="GO" id="GO:0032021">
    <property type="term" value="C:NELF complex"/>
    <property type="evidence" value="ECO:0007669"/>
    <property type="project" value="TreeGrafter"/>
</dbReference>
<dbReference type="InterPro" id="IPR010405">
    <property type="entry name" value="COBRA1"/>
</dbReference>
<evidence type="ECO:0000313" key="2">
    <source>
        <dbReference type="Proteomes" id="UP000694402"/>
    </source>
</evidence>
<evidence type="ECO:0000313" key="1">
    <source>
        <dbReference type="Ensembl" id="ENSOTSP00005097158.2"/>
    </source>
</evidence>
<reference evidence="1" key="2">
    <citation type="submission" date="2025-09" db="UniProtKB">
        <authorList>
            <consortium name="Ensembl"/>
        </authorList>
    </citation>
    <scope>IDENTIFICATION</scope>
</reference>
<organism evidence="1 2">
    <name type="scientific">Oncorhynchus tshawytscha</name>
    <name type="common">Chinook salmon</name>
    <name type="synonym">Salmo tshawytscha</name>
    <dbReference type="NCBI Taxonomy" id="74940"/>
    <lineage>
        <taxon>Eukaryota</taxon>
        <taxon>Metazoa</taxon>
        <taxon>Chordata</taxon>
        <taxon>Craniata</taxon>
        <taxon>Vertebrata</taxon>
        <taxon>Euteleostomi</taxon>
        <taxon>Actinopterygii</taxon>
        <taxon>Neopterygii</taxon>
        <taxon>Teleostei</taxon>
        <taxon>Protacanthopterygii</taxon>
        <taxon>Salmoniformes</taxon>
        <taxon>Salmonidae</taxon>
        <taxon>Salmoninae</taxon>
        <taxon>Oncorhynchus</taxon>
    </lineage>
</organism>
<dbReference type="GO" id="GO:0034244">
    <property type="term" value="P:negative regulation of transcription elongation by RNA polymerase II"/>
    <property type="evidence" value="ECO:0007669"/>
    <property type="project" value="TreeGrafter"/>
</dbReference>
<dbReference type="GeneTree" id="ENSGT00390000012665"/>